<organism evidence="3 4">
    <name type="scientific">Amycolatopsis heterodermiae</name>
    <dbReference type="NCBI Taxonomy" id="3110235"/>
    <lineage>
        <taxon>Bacteria</taxon>
        <taxon>Bacillati</taxon>
        <taxon>Actinomycetota</taxon>
        <taxon>Actinomycetes</taxon>
        <taxon>Pseudonocardiales</taxon>
        <taxon>Pseudonocardiaceae</taxon>
        <taxon>Amycolatopsis</taxon>
    </lineage>
</organism>
<evidence type="ECO:0000256" key="1">
    <source>
        <dbReference type="SAM" id="MobiDB-lite"/>
    </source>
</evidence>
<keyword evidence="2" id="KW-0472">Membrane</keyword>
<proteinExistence type="predicted"/>
<evidence type="ECO:0000313" key="4">
    <source>
        <dbReference type="Proteomes" id="UP001304298"/>
    </source>
</evidence>
<evidence type="ECO:0000313" key="3">
    <source>
        <dbReference type="EMBL" id="MEA5362017.1"/>
    </source>
</evidence>
<feature type="compositionally biased region" description="Low complexity" evidence="1">
    <location>
        <begin position="428"/>
        <end position="449"/>
    </location>
</feature>
<keyword evidence="2" id="KW-1133">Transmembrane helix</keyword>
<dbReference type="Proteomes" id="UP001304298">
    <property type="component" value="Unassembled WGS sequence"/>
</dbReference>
<comment type="caution">
    <text evidence="3">The sequence shown here is derived from an EMBL/GenBank/DDBJ whole genome shotgun (WGS) entry which is preliminary data.</text>
</comment>
<dbReference type="EMBL" id="JAYFSI010000004">
    <property type="protein sequence ID" value="MEA5362017.1"/>
    <property type="molecule type" value="Genomic_DNA"/>
</dbReference>
<evidence type="ECO:0000256" key="2">
    <source>
        <dbReference type="SAM" id="Phobius"/>
    </source>
</evidence>
<keyword evidence="2" id="KW-0812">Transmembrane</keyword>
<gene>
    <name evidence="3" type="ORF">VA596_20955</name>
</gene>
<dbReference type="SUPFAM" id="SSF117074">
    <property type="entry name" value="Hypothetical protein PA1324"/>
    <property type="match status" value="1"/>
</dbReference>
<evidence type="ECO:0008006" key="5">
    <source>
        <dbReference type="Google" id="ProtNLM"/>
    </source>
</evidence>
<dbReference type="SUPFAM" id="SSF49478">
    <property type="entry name" value="Cna protein B-type domain"/>
    <property type="match status" value="1"/>
</dbReference>
<dbReference type="InterPro" id="IPR013783">
    <property type="entry name" value="Ig-like_fold"/>
</dbReference>
<feature type="transmembrane region" description="Helical" evidence="2">
    <location>
        <begin position="470"/>
        <end position="491"/>
    </location>
</feature>
<accession>A0ABU5R723</accession>
<name>A0ABU5R723_9PSEU</name>
<reference evidence="3 4" key="1">
    <citation type="submission" date="2023-12" db="EMBL/GenBank/DDBJ databases">
        <title>Amycolatopsis sp. V23-08.</title>
        <authorList>
            <person name="Somphong A."/>
        </authorList>
    </citation>
    <scope>NUCLEOTIDE SEQUENCE [LARGE SCALE GENOMIC DNA]</scope>
    <source>
        <strain evidence="3 4">V23-08</strain>
    </source>
</reference>
<dbReference type="RefSeq" id="WP_323329504.1">
    <property type="nucleotide sequence ID" value="NZ_JAYFSI010000004.1"/>
</dbReference>
<feature type="region of interest" description="Disordered" evidence="1">
    <location>
        <begin position="428"/>
        <end position="460"/>
    </location>
</feature>
<dbReference type="Gene3D" id="2.60.40.10">
    <property type="entry name" value="Immunoglobulins"/>
    <property type="match status" value="2"/>
</dbReference>
<keyword evidence="4" id="KW-1185">Reference proteome</keyword>
<sequence>MRKQDDPAQRAQVEVSASLDTVTNTGSTTAKGLWVSQDIIEPTDLVVPYDPGWGPLKTSDPGLDLEPGKSFVLHGTGKVREVDQTSVVLRGVVFDATHFGVGEFSAAAKVAPAPGHAEGVVYGDKNGNGKRDAGEELAGAKLTLRYVNGSGTHTATSGPDGSITFDVPGADYYLGGEVVDGWLIPFHVIRIGADTQLDVRGAPPLNGALQASMAFTQDSYQVGDLAHLTVTLANSGPIPLTGIVAGCNRIGDPYILSGRSPGWGDLAGDGVTIAPGETRTFDVSEAVPAAAFNRGIVVAACDFGYEEVDIENHANASDQAAVPGAKATVEGTLGVFDDQGNVAKGVAGAKVVLVSDQHCPVVGERTTDAKGHFEFLDVAPGPEFHLYFLPPKGWKVKYENPMWINVYGPPENHYPYRIDAEEGDAAVPAVPANPADCGAAATPTPTTGTPGSGGGGGESGGGLASTGVDALGLGALALIALALGGGLVIGARRRRHSA</sequence>
<feature type="compositionally biased region" description="Gly residues" evidence="1">
    <location>
        <begin position="450"/>
        <end position="460"/>
    </location>
</feature>
<protein>
    <recommendedName>
        <fullName evidence="5">Gram-positive cocci surface proteins LPxTG domain-containing protein</fullName>
    </recommendedName>
</protein>